<dbReference type="GO" id="GO:0003824">
    <property type="term" value="F:catalytic activity"/>
    <property type="evidence" value="ECO:0007669"/>
    <property type="project" value="InterPro"/>
</dbReference>
<dbReference type="Pfam" id="PF13186">
    <property type="entry name" value="SPASM"/>
    <property type="match status" value="1"/>
</dbReference>
<dbReference type="STRING" id="321763.SAMN04488692_11515"/>
<dbReference type="SUPFAM" id="SSF102114">
    <property type="entry name" value="Radical SAM enzymes"/>
    <property type="match status" value="1"/>
</dbReference>
<dbReference type="InterPro" id="IPR006638">
    <property type="entry name" value="Elp3/MiaA/NifB-like_rSAM"/>
</dbReference>
<evidence type="ECO:0000256" key="1">
    <source>
        <dbReference type="ARBA" id="ARBA00001966"/>
    </source>
</evidence>
<dbReference type="EMBL" id="FNGO01000015">
    <property type="protein sequence ID" value="SDM04820.1"/>
    <property type="molecule type" value="Genomic_DNA"/>
</dbReference>
<proteinExistence type="predicted"/>
<dbReference type="Gene3D" id="3.20.20.70">
    <property type="entry name" value="Aldolase class I"/>
    <property type="match status" value="1"/>
</dbReference>
<dbReference type="Pfam" id="PF04055">
    <property type="entry name" value="Radical_SAM"/>
    <property type="match status" value="1"/>
</dbReference>
<protein>
    <submittedName>
        <fullName evidence="8">Radical SAM additional 4Fe4S-binding SPASM domain-containing protein</fullName>
    </submittedName>
</protein>
<dbReference type="PROSITE" id="PS51918">
    <property type="entry name" value="RADICAL_SAM"/>
    <property type="match status" value="1"/>
</dbReference>
<evidence type="ECO:0000256" key="4">
    <source>
        <dbReference type="ARBA" id="ARBA00022723"/>
    </source>
</evidence>
<dbReference type="SFLD" id="SFLDS00029">
    <property type="entry name" value="Radical_SAM"/>
    <property type="match status" value="1"/>
</dbReference>
<dbReference type="PANTHER" id="PTHR11228:SF7">
    <property type="entry name" value="PQQA PEPTIDE CYCLASE"/>
    <property type="match status" value="1"/>
</dbReference>
<evidence type="ECO:0000256" key="2">
    <source>
        <dbReference type="ARBA" id="ARBA00022485"/>
    </source>
</evidence>
<dbReference type="PIRSF" id="PIRSF037420">
    <property type="entry name" value="PQQ_syn_pqqE"/>
    <property type="match status" value="1"/>
</dbReference>
<dbReference type="GO" id="GO:0046872">
    <property type="term" value="F:metal ion binding"/>
    <property type="evidence" value="ECO:0007669"/>
    <property type="project" value="UniProtKB-KW"/>
</dbReference>
<sequence>MKMISWNITRRCNLKCQHCYRDSGPDSGSVEAELTTIEGLQLLNEIAEEGFSLVIFSGGEPLIRSDLEELVAEASSLGMHPVLGTNAVSLTEERLSSLKEAGLQGMGISLDSYQPDQHDEFRGVEGAWQKAVRAAKMCAEKGMPVQINATISRDNCGELTEMIELSEEIGARSFHPFFLVPTGRGKEIEEAALRPEEHQEVLKRVLRLAGEADVKIKPTCAPQFMALAEEMGISLPYSRGCLAGVSYCCILPEGDVHICPYLPVAAGHVREKSFSQIWQESEIFERLRDFSQYRGSCGSCSFIDVCGGCRARAYYYSDGSSKDNVLAGDPWCRVTAAGRESEEG</sequence>
<evidence type="ECO:0000259" key="7">
    <source>
        <dbReference type="PROSITE" id="PS51918"/>
    </source>
</evidence>
<keyword evidence="2" id="KW-0004">4Fe-4S</keyword>
<dbReference type="PANTHER" id="PTHR11228">
    <property type="entry name" value="RADICAL SAM DOMAIN PROTEIN"/>
    <property type="match status" value="1"/>
</dbReference>
<gene>
    <name evidence="8" type="ORF">SAMN04488692_11515</name>
</gene>
<accession>A0A1G9Q1C8</accession>
<reference evidence="8 9" key="1">
    <citation type="submission" date="2016-10" db="EMBL/GenBank/DDBJ databases">
        <authorList>
            <person name="de Groot N.N."/>
        </authorList>
    </citation>
    <scope>NUCLEOTIDE SEQUENCE [LARGE SCALE GENOMIC DNA]</scope>
    <source>
        <strain evidence="8 9">SLAS-1</strain>
    </source>
</reference>
<evidence type="ECO:0000256" key="6">
    <source>
        <dbReference type="ARBA" id="ARBA00023014"/>
    </source>
</evidence>
<dbReference type="GO" id="GO:0051539">
    <property type="term" value="F:4 iron, 4 sulfur cluster binding"/>
    <property type="evidence" value="ECO:0007669"/>
    <property type="project" value="UniProtKB-KW"/>
</dbReference>
<dbReference type="SMART" id="SM00729">
    <property type="entry name" value="Elp3"/>
    <property type="match status" value="1"/>
</dbReference>
<organism evidence="8 9">
    <name type="scientific">Halarsenatibacter silvermanii</name>
    <dbReference type="NCBI Taxonomy" id="321763"/>
    <lineage>
        <taxon>Bacteria</taxon>
        <taxon>Bacillati</taxon>
        <taxon>Bacillota</taxon>
        <taxon>Clostridia</taxon>
        <taxon>Halanaerobiales</taxon>
        <taxon>Halarsenatibacteraceae</taxon>
        <taxon>Halarsenatibacter</taxon>
    </lineage>
</organism>
<keyword evidence="4" id="KW-0479">Metal-binding</keyword>
<keyword evidence="6" id="KW-0411">Iron-sulfur</keyword>
<name>A0A1G9Q1C8_9FIRM</name>
<dbReference type="SFLD" id="SFLDG01067">
    <property type="entry name" value="SPASM/twitch_domain_containing"/>
    <property type="match status" value="1"/>
</dbReference>
<dbReference type="InterPro" id="IPR007197">
    <property type="entry name" value="rSAM"/>
</dbReference>
<dbReference type="CDD" id="cd01335">
    <property type="entry name" value="Radical_SAM"/>
    <property type="match status" value="1"/>
</dbReference>
<keyword evidence="5" id="KW-0408">Iron</keyword>
<dbReference type="InterPro" id="IPR050377">
    <property type="entry name" value="Radical_SAM_PqqE_MftC-like"/>
</dbReference>
<dbReference type="Proteomes" id="UP000199476">
    <property type="component" value="Unassembled WGS sequence"/>
</dbReference>
<dbReference type="InterPro" id="IPR017200">
    <property type="entry name" value="PqqE-like"/>
</dbReference>
<evidence type="ECO:0000313" key="8">
    <source>
        <dbReference type="EMBL" id="SDM04820.1"/>
    </source>
</evidence>
<dbReference type="CDD" id="cd21123">
    <property type="entry name" value="SPASM_MftC-like"/>
    <property type="match status" value="1"/>
</dbReference>
<keyword evidence="3" id="KW-0949">S-adenosyl-L-methionine</keyword>
<dbReference type="InterPro" id="IPR023885">
    <property type="entry name" value="4Fe4S-binding_SPASM_dom"/>
</dbReference>
<feature type="domain" description="Radical SAM core" evidence="7">
    <location>
        <begin position="1"/>
        <end position="211"/>
    </location>
</feature>
<evidence type="ECO:0000256" key="5">
    <source>
        <dbReference type="ARBA" id="ARBA00023004"/>
    </source>
</evidence>
<keyword evidence="9" id="KW-1185">Reference proteome</keyword>
<dbReference type="AlphaFoldDB" id="A0A1G9Q1C8"/>
<evidence type="ECO:0000313" key="9">
    <source>
        <dbReference type="Proteomes" id="UP000199476"/>
    </source>
</evidence>
<evidence type="ECO:0000256" key="3">
    <source>
        <dbReference type="ARBA" id="ARBA00022691"/>
    </source>
</evidence>
<comment type="cofactor">
    <cofactor evidence="1">
        <name>[4Fe-4S] cluster</name>
        <dbReference type="ChEBI" id="CHEBI:49883"/>
    </cofactor>
</comment>
<dbReference type="NCBIfam" id="TIGR04085">
    <property type="entry name" value="rSAM_more_4Fe4S"/>
    <property type="match status" value="1"/>
</dbReference>
<dbReference type="RefSeq" id="WP_089760721.1">
    <property type="nucleotide sequence ID" value="NZ_FNGO01000015.1"/>
</dbReference>
<dbReference type="InterPro" id="IPR058240">
    <property type="entry name" value="rSAM_sf"/>
</dbReference>
<dbReference type="SFLD" id="SFLDG01386">
    <property type="entry name" value="main_SPASM_domain-containing"/>
    <property type="match status" value="1"/>
</dbReference>
<dbReference type="InterPro" id="IPR013785">
    <property type="entry name" value="Aldolase_TIM"/>
</dbReference>
<dbReference type="OrthoDB" id="7021155at2"/>